<dbReference type="PATRIC" id="fig|243160.12.peg.4231"/>
<evidence type="ECO:0000313" key="3">
    <source>
        <dbReference type="Proteomes" id="UP000006693"/>
    </source>
</evidence>
<dbReference type="EMBL" id="CP000011">
    <property type="protein sequence ID" value="AAY59246.1"/>
    <property type="molecule type" value="Genomic_DNA"/>
</dbReference>
<dbReference type="Proteomes" id="UP000006693">
    <property type="component" value="Chromosome 2"/>
</dbReference>
<protein>
    <submittedName>
        <fullName evidence="2">Uncharacterized protein</fullName>
    </submittedName>
</protein>
<evidence type="ECO:0000256" key="1">
    <source>
        <dbReference type="SAM" id="MobiDB-lite"/>
    </source>
</evidence>
<dbReference type="KEGG" id="bma:BMAA0716"/>
<evidence type="ECO:0000313" key="2">
    <source>
        <dbReference type="EMBL" id="AAY59246.1"/>
    </source>
</evidence>
<organism evidence="2 3">
    <name type="scientific">Burkholderia mallei (strain ATCC 23344)</name>
    <dbReference type="NCBI Taxonomy" id="243160"/>
    <lineage>
        <taxon>Bacteria</taxon>
        <taxon>Pseudomonadati</taxon>
        <taxon>Pseudomonadota</taxon>
        <taxon>Betaproteobacteria</taxon>
        <taxon>Burkholderiales</taxon>
        <taxon>Burkholderiaceae</taxon>
        <taxon>Burkholderia</taxon>
        <taxon>pseudomallei group</taxon>
    </lineage>
</organism>
<sequence>MSYQKGKTLRAQLALNVACSSHVRRMFNAWRHTCGVPEPTGPRREDGSDAWTRIASIARSITHRNRIASSFRCEKRCGATIRFRIASPAAAAPFADRRSRRMPPPSHESAPARDAWRAFASSRTRQAAQRAATIEPASNGAAPNRRVRIPPILST</sequence>
<proteinExistence type="predicted"/>
<gene>
    <name evidence="2" type="ordered locus">BMAA0716</name>
</gene>
<keyword evidence="3" id="KW-1185">Reference proteome</keyword>
<reference evidence="2 3" key="1">
    <citation type="journal article" date="2004" name="Proc. Natl. Acad. Sci. U.S.A.">
        <title>Structural flexibility in the Burkholderia mallei genome.</title>
        <authorList>
            <person name="Nierman W.C."/>
            <person name="DeShazer D."/>
            <person name="Kim H.S."/>
            <person name="Tettelin H."/>
            <person name="Nelson K.E."/>
            <person name="Feldblyum T."/>
            <person name="Ulrich R.L."/>
            <person name="Ronning C.M."/>
            <person name="Brinkac L.M."/>
            <person name="Daugherty S.C."/>
            <person name="Davidsen T.D."/>
            <person name="Deboy R.T."/>
            <person name="Dimitrov G."/>
            <person name="Dodson R.J."/>
            <person name="Durkin A.S."/>
            <person name="Gwinn M.L."/>
            <person name="Haft D.H."/>
            <person name="Khouri H."/>
            <person name="Kolonay J.F."/>
            <person name="Madupu R."/>
            <person name="Mohammoud Y."/>
            <person name="Nelson W.C."/>
            <person name="Radune D."/>
            <person name="Romero C.M."/>
            <person name="Sarria S."/>
            <person name="Selengut J."/>
            <person name="Shamblin C."/>
            <person name="Sullivan S.A."/>
            <person name="White O."/>
            <person name="Yu Y."/>
            <person name="Zafar N."/>
            <person name="Zhou L."/>
            <person name="Fraser C.M."/>
        </authorList>
    </citation>
    <scope>NUCLEOTIDE SEQUENCE [LARGE SCALE GENOMIC DNA]</scope>
    <source>
        <strain evidence="2 3">ATCC 23344</strain>
    </source>
</reference>
<name>A0A0H2XF97_BURMA</name>
<dbReference type="HOGENOM" id="CLU_1692178_0_0_4"/>
<feature type="compositionally biased region" description="Low complexity" evidence="1">
    <location>
        <begin position="117"/>
        <end position="133"/>
    </location>
</feature>
<feature type="region of interest" description="Disordered" evidence="1">
    <location>
        <begin position="92"/>
        <end position="155"/>
    </location>
</feature>
<accession>A0A0H2XF97</accession>
<dbReference type="AlphaFoldDB" id="A0A0H2XF97"/>